<protein>
    <submittedName>
        <fullName evidence="2">ABC transporter substrate-binding protein</fullName>
    </submittedName>
</protein>
<name>A0ABY8CGC2_9GAMM</name>
<sequence length="218" mass="24602">MRLIRTKSLKLAFIGLLGFVFSVVACAQVETISQDDPEKMVLSVSNKVISELNENRELLESSSADVKVFAIKHVLPYIDTEKMARYVMGKYWRVATDLQKQAFVDAFTNTMIRSYSQSLLKLRIESVEVEKAREEKPGRVTVASKVTQSDGNKSDVIYRVYLNKSTKKWMLYDVAVEGISMLLSYRKAYGSDISKKGLDAVIAEMQEKNSDFNGQVSS</sequence>
<dbReference type="Gene3D" id="3.10.450.710">
    <property type="entry name" value="Tgt2/MlaC"/>
    <property type="match status" value="1"/>
</dbReference>
<feature type="chain" id="PRO_5047391460" evidence="1">
    <location>
        <begin position="28"/>
        <end position="218"/>
    </location>
</feature>
<keyword evidence="3" id="KW-1185">Reference proteome</keyword>
<gene>
    <name evidence="2" type="ORF">NR989_02810</name>
</gene>
<dbReference type="PIRSF" id="PIRSF004649">
    <property type="entry name" value="MlaC"/>
    <property type="match status" value="1"/>
</dbReference>
<dbReference type="PANTHER" id="PTHR36573:SF1">
    <property type="entry name" value="INTERMEMBRANE PHOSPHOLIPID TRANSPORT SYSTEM BINDING PROTEIN MLAC"/>
    <property type="match status" value="1"/>
</dbReference>
<dbReference type="InterPro" id="IPR008869">
    <property type="entry name" value="MlaC/ttg2D"/>
</dbReference>
<dbReference type="RefSeq" id="WP_275595452.1">
    <property type="nucleotide sequence ID" value="NZ_CP102381.1"/>
</dbReference>
<dbReference type="PROSITE" id="PS51257">
    <property type="entry name" value="PROKAR_LIPOPROTEIN"/>
    <property type="match status" value="1"/>
</dbReference>
<evidence type="ECO:0000256" key="1">
    <source>
        <dbReference type="SAM" id="SignalP"/>
    </source>
</evidence>
<organism evidence="2 3">
    <name type="scientific">Thiomicrorhabdus lithotrophica</name>
    <dbReference type="NCBI Taxonomy" id="2949997"/>
    <lineage>
        <taxon>Bacteria</taxon>
        <taxon>Pseudomonadati</taxon>
        <taxon>Pseudomonadota</taxon>
        <taxon>Gammaproteobacteria</taxon>
        <taxon>Thiotrichales</taxon>
        <taxon>Piscirickettsiaceae</taxon>
        <taxon>Thiomicrorhabdus</taxon>
    </lineage>
</organism>
<dbReference type="EMBL" id="CP102381">
    <property type="protein sequence ID" value="WEJ63198.1"/>
    <property type="molecule type" value="Genomic_DNA"/>
</dbReference>
<keyword evidence="1" id="KW-0732">Signal</keyword>
<accession>A0ABY8CGC2</accession>
<dbReference type="Pfam" id="PF05494">
    <property type="entry name" value="MlaC"/>
    <property type="match status" value="1"/>
</dbReference>
<proteinExistence type="predicted"/>
<dbReference type="Proteomes" id="UP001222275">
    <property type="component" value="Chromosome"/>
</dbReference>
<feature type="signal peptide" evidence="1">
    <location>
        <begin position="1"/>
        <end position="27"/>
    </location>
</feature>
<evidence type="ECO:0000313" key="3">
    <source>
        <dbReference type="Proteomes" id="UP001222275"/>
    </source>
</evidence>
<dbReference type="InterPro" id="IPR042245">
    <property type="entry name" value="Tgt2/MlaC_sf"/>
</dbReference>
<dbReference type="PANTHER" id="PTHR36573">
    <property type="entry name" value="INTERMEMBRANE PHOSPHOLIPID TRANSPORT SYSTEM BINDING PROTEIN MLAC"/>
    <property type="match status" value="1"/>
</dbReference>
<evidence type="ECO:0000313" key="2">
    <source>
        <dbReference type="EMBL" id="WEJ63198.1"/>
    </source>
</evidence>
<reference evidence="2 3" key="1">
    <citation type="submission" date="2022-06" db="EMBL/GenBank/DDBJ databases">
        <title>Thiomicrohabdus sp. nov, an obligately chemolithoautotrophic, sulfur-oxidizing bacterium isolated from beach of Guanyin Mountain. Amoy.</title>
        <authorList>
            <person name="Zhu H."/>
        </authorList>
    </citation>
    <scope>NUCLEOTIDE SEQUENCE [LARGE SCALE GENOMIC DNA]</scope>
    <source>
        <strain evidence="2 3">XGS-01</strain>
    </source>
</reference>